<keyword evidence="4" id="KW-0677">Repeat</keyword>
<dbReference type="eggNOG" id="KOG1009">
    <property type="taxonomic scope" value="Eukaryota"/>
</dbReference>
<organism evidence="11 12">
    <name type="scientific">Ostreococcus lucimarinus (strain CCE9901)</name>
    <dbReference type="NCBI Taxonomy" id="436017"/>
    <lineage>
        <taxon>Eukaryota</taxon>
        <taxon>Viridiplantae</taxon>
        <taxon>Chlorophyta</taxon>
        <taxon>Mamiellophyceae</taxon>
        <taxon>Mamiellales</taxon>
        <taxon>Bathycoccaceae</taxon>
        <taxon>Ostreococcus</taxon>
    </lineage>
</organism>
<dbReference type="KEGG" id="olu:OSTLU_14166"/>
<dbReference type="SMART" id="SM00320">
    <property type="entry name" value="WD40"/>
    <property type="match status" value="6"/>
</dbReference>
<dbReference type="PANTHER" id="PTHR15271">
    <property type="entry name" value="CHROMATIN ASSEMBLY FACTOR 1 SUBUNIT B"/>
    <property type="match status" value="1"/>
</dbReference>
<dbReference type="AlphaFoldDB" id="A4RTA2"/>
<dbReference type="PROSITE" id="PS50294">
    <property type="entry name" value="WD_REPEATS_REGION"/>
    <property type="match status" value="3"/>
</dbReference>
<dbReference type="PANTHER" id="PTHR15271:SF4">
    <property type="entry name" value="CHROMATIN ASSEMBLY FACTOR 1 SUBUNIT B"/>
    <property type="match status" value="1"/>
</dbReference>
<evidence type="ECO:0000256" key="4">
    <source>
        <dbReference type="ARBA" id="ARBA00022737"/>
    </source>
</evidence>
<dbReference type="STRING" id="436017.A4RTA2"/>
<evidence type="ECO:0000256" key="9">
    <source>
        <dbReference type="PROSITE-ProRule" id="PRU00221"/>
    </source>
</evidence>
<dbReference type="GO" id="GO:0006281">
    <property type="term" value="P:DNA repair"/>
    <property type="evidence" value="ECO:0007669"/>
    <property type="project" value="UniProtKB-KW"/>
</dbReference>
<gene>
    <name evidence="11" type="primary">NFB3501</name>
    <name evidence="11" type="ORF">OSTLU_14166</name>
</gene>
<evidence type="ECO:0000259" key="10">
    <source>
        <dbReference type="Pfam" id="PF24105"/>
    </source>
</evidence>
<dbReference type="GeneID" id="5000126"/>
<feature type="repeat" description="WD" evidence="9">
    <location>
        <begin position="63"/>
        <end position="94"/>
    </location>
</feature>
<comment type="subcellular location">
    <subcellularLocation>
        <location evidence="1">Nucleus</location>
    </subcellularLocation>
</comment>
<keyword evidence="5" id="KW-0227">DNA damage</keyword>
<evidence type="ECO:0000256" key="1">
    <source>
        <dbReference type="ARBA" id="ARBA00004123"/>
    </source>
</evidence>
<feature type="repeat" description="WD" evidence="9">
    <location>
        <begin position="160"/>
        <end position="191"/>
    </location>
</feature>
<dbReference type="InterPro" id="IPR045145">
    <property type="entry name" value="PTHR15271"/>
</dbReference>
<reference evidence="11 12" key="1">
    <citation type="journal article" date="2007" name="Proc. Natl. Acad. Sci. U.S.A.">
        <title>The tiny eukaryote Ostreococcus provides genomic insights into the paradox of plankton speciation.</title>
        <authorList>
            <person name="Palenik B."/>
            <person name="Grimwood J."/>
            <person name="Aerts A."/>
            <person name="Rouze P."/>
            <person name="Salamov A."/>
            <person name="Putnam N."/>
            <person name="Dupont C."/>
            <person name="Jorgensen R."/>
            <person name="Derelle E."/>
            <person name="Rombauts S."/>
            <person name="Zhou K."/>
            <person name="Otillar R."/>
            <person name="Merchant S.S."/>
            <person name="Podell S."/>
            <person name="Gaasterland T."/>
            <person name="Napoli C."/>
            <person name="Gendler K."/>
            <person name="Manuell A."/>
            <person name="Tai V."/>
            <person name="Vallon O."/>
            <person name="Piganeau G."/>
            <person name="Jancek S."/>
            <person name="Heijde M."/>
            <person name="Jabbari K."/>
            <person name="Bowler C."/>
            <person name="Lohr M."/>
            <person name="Robbens S."/>
            <person name="Werner G."/>
            <person name="Dubchak I."/>
            <person name="Pazour G.J."/>
            <person name="Ren Q."/>
            <person name="Paulsen I."/>
            <person name="Delwiche C."/>
            <person name="Schmutz J."/>
            <person name="Rokhsar D."/>
            <person name="Van de Peer Y."/>
            <person name="Moreau H."/>
            <person name="Grigoriev I.V."/>
        </authorList>
    </citation>
    <scope>NUCLEOTIDE SEQUENCE [LARGE SCALE GENOMIC DNA]</scope>
    <source>
        <strain evidence="11 12">CCE9901</strain>
    </source>
</reference>
<dbReference type="SUPFAM" id="SSF50978">
    <property type="entry name" value="WD40 repeat-like"/>
    <property type="match status" value="1"/>
</dbReference>
<evidence type="ECO:0000256" key="5">
    <source>
        <dbReference type="ARBA" id="ARBA00022763"/>
    </source>
</evidence>
<dbReference type="HOGENOM" id="CLU_010127_0_0_1"/>
<keyword evidence="12" id="KW-1185">Reference proteome</keyword>
<accession>A4RTA2</accession>
<feature type="repeat" description="WD" evidence="9">
    <location>
        <begin position="119"/>
        <end position="159"/>
    </location>
</feature>
<evidence type="ECO:0000256" key="7">
    <source>
        <dbReference type="ARBA" id="ARBA00023204"/>
    </source>
</evidence>
<name>A4RTA2_OSTLU</name>
<evidence type="ECO:0000256" key="6">
    <source>
        <dbReference type="ARBA" id="ARBA00022853"/>
    </source>
</evidence>
<dbReference type="InterPro" id="IPR036322">
    <property type="entry name" value="WD40_repeat_dom_sf"/>
</dbReference>
<keyword evidence="6" id="KW-0156">Chromatin regulator</keyword>
<dbReference type="Proteomes" id="UP000001568">
    <property type="component" value="Chromosome 2"/>
</dbReference>
<evidence type="ECO:0000313" key="12">
    <source>
        <dbReference type="Proteomes" id="UP000001568"/>
    </source>
</evidence>
<dbReference type="InterPro" id="IPR015943">
    <property type="entry name" value="WD40/YVTN_repeat-like_dom_sf"/>
</dbReference>
<dbReference type="GO" id="GO:0006335">
    <property type="term" value="P:DNA replication-dependent chromatin assembly"/>
    <property type="evidence" value="ECO:0007669"/>
    <property type="project" value="InterPro"/>
</dbReference>
<evidence type="ECO:0000256" key="8">
    <source>
        <dbReference type="ARBA" id="ARBA00023242"/>
    </source>
</evidence>
<comment type="similarity">
    <text evidence="2">Belongs to the WD repeat HIR1 family.</text>
</comment>
<dbReference type="Pfam" id="PF24105">
    <property type="entry name" value="Beta-prop_CAF1B_HIR1"/>
    <property type="match status" value="1"/>
</dbReference>
<dbReference type="RefSeq" id="XP_001416111.1">
    <property type="nucleotide sequence ID" value="XM_001416074.1"/>
</dbReference>
<dbReference type="InterPro" id="IPR055410">
    <property type="entry name" value="Beta-prop_CAF1B_HIR1"/>
</dbReference>
<feature type="domain" description="CAF1B/HIR1 beta-propeller" evidence="10">
    <location>
        <begin position="3"/>
        <end position="383"/>
    </location>
</feature>
<dbReference type="OMA" id="QIYWHES"/>
<dbReference type="Gene3D" id="2.130.10.10">
    <property type="entry name" value="YVTN repeat-like/Quinoprotein amine dehydrogenase"/>
    <property type="match status" value="2"/>
</dbReference>
<sequence>MVRVKTIEIAWHNVEKTNQPILSVDFNPRTGALATAGADNEIKLWRVDRSIDGEVTVTHTETLTGHAKAVNCCRFSANGRALASAGDAGDVYVWREVDVGSTTVNSHGDVVGWKPMKTLRGHSDDALSVCWGPRETLASASVDNTTILWDCESGNGVVQLREHAHYVQGVSYDPRGEFIVSQSPDRTAQVYAVVGGGKPSAKSVKHVRAIKAINDTNERVDGGRMASIFHDDSMTSFFRRPAWSPDGSFVVFPAGVFKRPGAKRAMHTTYVYARGNFETPVMHLPGGETPSVCVRFNPVLFKRRKDAADPTTPSDLPYRVVFAVCSQDGVTIYDTDETEPIVYVAGIHCTSITDCAWSPDGGMLVVSSTDGFASVVAFDEGELGAPETNIPEHVKSLLASSRIGESVPDEVVVVAPAVPNPVAAGPGPTRIAPVRIAPTPM</sequence>
<evidence type="ECO:0000313" key="11">
    <source>
        <dbReference type="EMBL" id="ABO94403.1"/>
    </source>
</evidence>
<dbReference type="GO" id="GO:0005634">
    <property type="term" value="C:nucleus"/>
    <property type="evidence" value="ECO:0007669"/>
    <property type="project" value="UniProtKB-SubCell"/>
</dbReference>
<dbReference type="OrthoDB" id="71227at2759"/>
<keyword evidence="8" id="KW-0539">Nucleus</keyword>
<feature type="repeat" description="WD" evidence="9">
    <location>
        <begin position="14"/>
        <end position="48"/>
    </location>
</feature>
<evidence type="ECO:0000256" key="3">
    <source>
        <dbReference type="ARBA" id="ARBA00022574"/>
    </source>
</evidence>
<keyword evidence="7" id="KW-0234">DNA repair</keyword>
<dbReference type="PROSITE" id="PS50082">
    <property type="entry name" value="WD_REPEATS_2"/>
    <property type="match status" value="4"/>
</dbReference>
<proteinExistence type="inferred from homology"/>
<protein>
    <recommendedName>
        <fullName evidence="10">CAF1B/HIR1 beta-propeller domain-containing protein</fullName>
    </recommendedName>
</protein>
<dbReference type="Gramene" id="ABO94403">
    <property type="protein sequence ID" value="ABO94403"/>
    <property type="gene ID" value="OSTLU_14166"/>
</dbReference>
<dbReference type="InterPro" id="IPR001680">
    <property type="entry name" value="WD40_rpt"/>
</dbReference>
<dbReference type="GO" id="GO:0006334">
    <property type="term" value="P:nucleosome assembly"/>
    <property type="evidence" value="ECO:0007669"/>
    <property type="project" value="TreeGrafter"/>
</dbReference>
<evidence type="ECO:0000256" key="2">
    <source>
        <dbReference type="ARBA" id="ARBA00007306"/>
    </source>
</evidence>
<dbReference type="EMBL" id="CP000582">
    <property type="protein sequence ID" value="ABO94403.1"/>
    <property type="molecule type" value="Genomic_DNA"/>
</dbReference>
<keyword evidence="3 9" id="KW-0853">WD repeat</keyword>
<dbReference type="GO" id="GO:0033186">
    <property type="term" value="C:CAF-1 complex"/>
    <property type="evidence" value="ECO:0007669"/>
    <property type="project" value="TreeGrafter"/>
</dbReference>